<keyword evidence="5 9" id="KW-0812">Transmembrane</keyword>
<feature type="transmembrane region" description="Helical" evidence="9">
    <location>
        <begin position="69"/>
        <end position="87"/>
    </location>
</feature>
<evidence type="ECO:0000256" key="2">
    <source>
        <dbReference type="ARBA" id="ARBA00022448"/>
    </source>
</evidence>
<dbReference type="Pfam" id="PF04143">
    <property type="entry name" value="Sulf_transp"/>
    <property type="match status" value="1"/>
</dbReference>
<evidence type="ECO:0000256" key="5">
    <source>
        <dbReference type="ARBA" id="ARBA00022692"/>
    </source>
</evidence>
<gene>
    <name evidence="10" type="ORF">CBF31_03995</name>
</gene>
<evidence type="ECO:0000256" key="1">
    <source>
        <dbReference type="ARBA" id="ARBA00004429"/>
    </source>
</evidence>
<reference evidence="10 11" key="1">
    <citation type="submission" date="2017-05" db="EMBL/GenBank/DDBJ databases">
        <title>Vagococcus spp. assemblies.</title>
        <authorList>
            <person name="Gulvik C.A."/>
        </authorList>
    </citation>
    <scope>NUCLEOTIDE SEQUENCE [LARGE SCALE GENOMIC DNA]</scope>
    <source>
        <strain evidence="10 11">CCUG 41755</strain>
    </source>
</reference>
<keyword evidence="4" id="KW-0997">Cell inner membrane</keyword>
<keyword evidence="11" id="KW-1185">Reference proteome</keyword>
<accession>A0A430AD87</accession>
<dbReference type="PANTHER" id="PTHR30574">
    <property type="entry name" value="INNER MEMBRANE PROTEIN YEDE"/>
    <property type="match status" value="1"/>
</dbReference>
<dbReference type="OrthoDB" id="9794165at2"/>
<feature type="transmembrane region" description="Helical" evidence="9">
    <location>
        <begin position="331"/>
        <end position="350"/>
    </location>
</feature>
<organism evidence="10 11">
    <name type="scientific">Vagococcus fessus</name>
    <dbReference type="NCBI Taxonomy" id="120370"/>
    <lineage>
        <taxon>Bacteria</taxon>
        <taxon>Bacillati</taxon>
        <taxon>Bacillota</taxon>
        <taxon>Bacilli</taxon>
        <taxon>Lactobacillales</taxon>
        <taxon>Enterococcaceae</taxon>
        <taxon>Vagococcus</taxon>
    </lineage>
</organism>
<evidence type="ECO:0000256" key="6">
    <source>
        <dbReference type="ARBA" id="ARBA00022989"/>
    </source>
</evidence>
<comment type="similarity">
    <text evidence="8">Belongs to the TsuA/YedE (TC 9.B.102) family.</text>
</comment>
<evidence type="ECO:0000256" key="9">
    <source>
        <dbReference type="SAM" id="Phobius"/>
    </source>
</evidence>
<evidence type="ECO:0000313" key="10">
    <source>
        <dbReference type="EMBL" id="RSU05186.1"/>
    </source>
</evidence>
<feature type="transmembrane region" description="Helical" evidence="9">
    <location>
        <begin position="133"/>
        <end position="153"/>
    </location>
</feature>
<comment type="caution">
    <text evidence="10">The sequence shown here is derived from an EMBL/GenBank/DDBJ whole genome shotgun (WGS) entry which is preliminary data.</text>
</comment>
<feature type="transmembrane region" description="Helical" evidence="9">
    <location>
        <begin position="362"/>
        <end position="379"/>
    </location>
</feature>
<proteinExistence type="inferred from homology"/>
<dbReference type="GO" id="GO:0005886">
    <property type="term" value="C:plasma membrane"/>
    <property type="evidence" value="ECO:0007669"/>
    <property type="project" value="UniProtKB-SubCell"/>
</dbReference>
<dbReference type="RefSeq" id="WP_126831075.1">
    <property type="nucleotide sequence ID" value="NZ_CBCRYB010000003.1"/>
</dbReference>
<keyword evidence="7 9" id="KW-0472">Membrane</keyword>
<keyword evidence="2" id="KW-0813">Transport</keyword>
<evidence type="ECO:0000256" key="3">
    <source>
        <dbReference type="ARBA" id="ARBA00022475"/>
    </source>
</evidence>
<dbReference type="EMBL" id="NGJY01000001">
    <property type="protein sequence ID" value="RSU05186.1"/>
    <property type="molecule type" value="Genomic_DNA"/>
</dbReference>
<name>A0A430AD87_9ENTE</name>
<protein>
    <submittedName>
        <fullName evidence="10">Uncharacterized protein</fullName>
    </submittedName>
</protein>
<dbReference type="AlphaFoldDB" id="A0A430AD87"/>
<keyword evidence="3" id="KW-1003">Cell membrane</keyword>
<feature type="transmembrane region" description="Helical" evidence="9">
    <location>
        <begin position="190"/>
        <end position="210"/>
    </location>
</feature>
<dbReference type="Proteomes" id="UP000287101">
    <property type="component" value="Unassembled WGS sequence"/>
</dbReference>
<sequence>MEKKDKIIGFILLAVLLAGGPFVLETSALYFRLVIGLALGYTLSRSYTGFAGSVNRAYNTGSTKLMRTLMFMFVITAIINVAFLLFAKDLTAYDLSINPINLGLLLGGILFGFGMSFSSCCASGVLTDLVTDLPRAGITLIFFCFGVFIGFPIQSTQSWITDSWFTSETGAKFAKGVYFPDWFKWDGLDGYLGATILTVILAAIVIFLSFRYEQSRRKKNTYTGVLSERMQDVQEPMDVENFELASETTYNRVFVKPWTLQQGAFIITIIFALLMGVTKSGWGASTPYGFWFGKVLTVFGVSADSLADFTHKSADVYGGPLLSNGVTVQNFAIFLGTLVFILTSGLFMKTMRAIPKLKAKDASLYALGGLCMGFGTRLSNGCNVGALYTPIAHFSLSGWVFLITLVAGGILGNKFAKRING</sequence>
<evidence type="ECO:0000256" key="4">
    <source>
        <dbReference type="ARBA" id="ARBA00022519"/>
    </source>
</evidence>
<evidence type="ECO:0000313" key="11">
    <source>
        <dbReference type="Proteomes" id="UP000287101"/>
    </source>
</evidence>
<evidence type="ECO:0000256" key="8">
    <source>
        <dbReference type="ARBA" id="ARBA00035655"/>
    </source>
</evidence>
<feature type="transmembrane region" description="Helical" evidence="9">
    <location>
        <begin position="30"/>
        <end position="48"/>
    </location>
</feature>
<feature type="transmembrane region" description="Helical" evidence="9">
    <location>
        <begin position="391"/>
        <end position="411"/>
    </location>
</feature>
<keyword evidence="6 9" id="KW-1133">Transmembrane helix</keyword>
<dbReference type="PANTHER" id="PTHR30574:SF1">
    <property type="entry name" value="SULPHUR TRANSPORT DOMAIN-CONTAINING PROTEIN"/>
    <property type="match status" value="1"/>
</dbReference>
<evidence type="ECO:0000256" key="7">
    <source>
        <dbReference type="ARBA" id="ARBA00023136"/>
    </source>
</evidence>
<feature type="transmembrane region" description="Helical" evidence="9">
    <location>
        <begin position="99"/>
        <end position="126"/>
    </location>
</feature>
<feature type="transmembrane region" description="Helical" evidence="9">
    <location>
        <begin position="7"/>
        <end position="24"/>
    </location>
</feature>
<comment type="subcellular location">
    <subcellularLocation>
        <location evidence="1">Cell inner membrane</location>
        <topology evidence="1">Multi-pass membrane protein</topology>
    </subcellularLocation>
</comment>
<feature type="transmembrane region" description="Helical" evidence="9">
    <location>
        <begin position="264"/>
        <end position="282"/>
    </location>
</feature>
<dbReference type="InterPro" id="IPR007272">
    <property type="entry name" value="Sulf_transp_TsuA/YedE"/>
</dbReference>